<sequence>MKISTAFLCMVSVLLSSEFAAGQNRFPENGNVGIGTDNPTTALQIGAPNNSNISKEILLPGTYNFEQMRLGQTGNGNMAMEFVNHEGPDYSYGVRFLVDTDHGAPGFQLQYATAASSYNLLDYKPGLYMNKIGNFSIGTIDGKGYKLAVAGNMIAESMKVQLQGSWSDYVFKDDYRLMGLSELERFIKANRHLPEIPSEVEVKDQGIDLGAMNVCLLKKIEELTLYLIAKDKEIQELREGQKELQEAIKNGR</sequence>
<protein>
    <recommendedName>
        <fullName evidence="4">Tail fiber domain-containing protein</fullName>
    </recommendedName>
</protein>
<evidence type="ECO:0008006" key="4">
    <source>
        <dbReference type="Google" id="ProtNLM"/>
    </source>
</evidence>
<keyword evidence="1" id="KW-0732">Signal</keyword>
<gene>
    <name evidence="2" type="ORF">GS399_05245</name>
</gene>
<reference evidence="2 3" key="1">
    <citation type="submission" date="2019-11" db="EMBL/GenBank/DDBJ databases">
        <title>Pedobacter sp. HMF7647 Genome sequencing and assembly.</title>
        <authorList>
            <person name="Kang H."/>
            <person name="Kim H."/>
            <person name="Joh K."/>
        </authorList>
    </citation>
    <scope>NUCLEOTIDE SEQUENCE [LARGE SCALE GENOMIC DNA]</scope>
    <source>
        <strain evidence="2 3">HMF7647</strain>
    </source>
</reference>
<proteinExistence type="predicted"/>
<feature type="signal peptide" evidence="1">
    <location>
        <begin position="1"/>
        <end position="20"/>
    </location>
</feature>
<dbReference type="RefSeq" id="WP_160843547.1">
    <property type="nucleotide sequence ID" value="NZ_WVHT01000002.1"/>
</dbReference>
<dbReference type="Proteomes" id="UP000466586">
    <property type="component" value="Unassembled WGS sequence"/>
</dbReference>
<evidence type="ECO:0000313" key="2">
    <source>
        <dbReference type="EMBL" id="MXV50370.1"/>
    </source>
</evidence>
<comment type="caution">
    <text evidence="2">The sequence shown here is derived from an EMBL/GenBank/DDBJ whole genome shotgun (WGS) entry which is preliminary data.</text>
</comment>
<keyword evidence="3" id="KW-1185">Reference proteome</keyword>
<accession>A0A7K1Y7F1</accession>
<evidence type="ECO:0000313" key="3">
    <source>
        <dbReference type="Proteomes" id="UP000466586"/>
    </source>
</evidence>
<name>A0A7K1Y7F1_9SPHI</name>
<dbReference type="AlphaFoldDB" id="A0A7K1Y7F1"/>
<dbReference type="EMBL" id="WVHT01000002">
    <property type="protein sequence ID" value="MXV50370.1"/>
    <property type="molecule type" value="Genomic_DNA"/>
</dbReference>
<evidence type="ECO:0000256" key="1">
    <source>
        <dbReference type="SAM" id="SignalP"/>
    </source>
</evidence>
<organism evidence="2 3">
    <name type="scientific">Hufsiella arboris</name>
    <dbReference type="NCBI Taxonomy" id="2695275"/>
    <lineage>
        <taxon>Bacteria</taxon>
        <taxon>Pseudomonadati</taxon>
        <taxon>Bacteroidota</taxon>
        <taxon>Sphingobacteriia</taxon>
        <taxon>Sphingobacteriales</taxon>
        <taxon>Sphingobacteriaceae</taxon>
        <taxon>Hufsiella</taxon>
    </lineage>
</organism>
<feature type="chain" id="PRO_5029902017" description="Tail fiber domain-containing protein" evidence="1">
    <location>
        <begin position="21"/>
        <end position="252"/>
    </location>
</feature>